<evidence type="ECO:0000313" key="10">
    <source>
        <dbReference type="RefSeq" id="XP_013378660.1"/>
    </source>
</evidence>
<dbReference type="PROSITE" id="PS50016">
    <property type="entry name" value="ZF_PHD_2"/>
    <property type="match status" value="1"/>
</dbReference>
<keyword evidence="3 6" id="KW-0863">Zinc-finger</keyword>
<evidence type="ECO:0000259" key="8">
    <source>
        <dbReference type="PROSITE" id="PS50222"/>
    </source>
</evidence>
<organism evidence="9 10">
    <name type="scientific">Lingula anatina</name>
    <name type="common">Brachiopod</name>
    <name type="synonym">Lingula unguis</name>
    <dbReference type="NCBI Taxonomy" id="7574"/>
    <lineage>
        <taxon>Eukaryota</taxon>
        <taxon>Metazoa</taxon>
        <taxon>Spiralia</taxon>
        <taxon>Lophotrochozoa</taxon>
        <taxon>Brachiopoda</taxon>
        <taxon>Linguliformea</taxon>
        <taxon>Lingulata</taxon>
        <taxon>Lingulida</taxon>
        <taxon>Linguloidea</taxon>
        <taxon>Lingulidae</taxon>
        <taxon>Lingula</taxon>
    </lineage>
</organism>
<keyword evidence="5" id="KW-0106">Calcium</keyword>
<dbReference type="SUPFAM" id="SSF47473">
    <property type="entry name" value="EF-hand"/>
    <property type="match status" value="1"/>
</dbReference>
<dbReference type="AlphaFoldDB" id="A0A1S3GXS0"/>
<dbReference type="PROSITE" id="PS00018">
    <property type="entry name" value="EF_HAND_1"/>
    <property type="match status" value="2"/>
</dbReference>
<dbReference type="SMART" id="SM00249">
    <property type="entry name" value="PHD"/>
    <property type="match status" value="1"/>
</dbReference>
<dbReference type="RefSeq" id="XP_013378660.1">
    <property type="nucleotide sequence ID" value="XM_013523206.1"/>
</dbReference>
<reference evidence="10" key="1">
    <citation type="submission" date="2025-08" db="UniProtKB">
        <authorList>
            <consortium name="RefSeq"/>
        </authorList>
    </citation>
    <scope>IDENTIFICATION</scope>
    <source>
        <tissue evidence="10">Gonads</tissue>
    </source>
</reference>
<keyword evidence="4" id="KW-0862">Zinc</keyword>
<dbReference type="InParanoid" id="A0A1S3GXS0"/>
<dbReference type="Gene3D" id="3.30.40.10">
    <property type="entry name" value="Zinc/RING finger domain, C3HC4 (zinc finger)"/>
    <property type="match status" value="1"/>
</dbReference>
<feature type="domain" description="EF-hand" evidence="8">
    <location>
        <begin position="323"/>
        <end position="358"/>
    </location>
</feature>
<dbReference type="GO" id="GO:0008270">
    <property type="term" value="F:zinc ion binding"/>
    <property type="evidence" value="ECO:0007669"/>
    <property type="project" value="UniProtKB-KW"/>
</dbReference>
<dbReference type="SUPFAM" id="SSF57903">
    <property type="entry name" value="FYVE/PHD zinc finger"/>
    <property type="match status" value="1"/>
</dbReference>
<evidence type="ECO:0000256" key="3">
    <source>
        <dbReference type="ARBA" id="ARBA00022771"/>
    </source>
</evidence>
<evidence type="ECO:0000256" key="6">
    <source>
        <dbReference type="PROSITE-ProRule" id="PRU00146"/>
    </source>
</evidence>
<evidence type="ECO:0000259" key="7">
    <source>
        <dbReference type="PROSITE" id="PS50016"/>
    </source>
</evidence>
<dbReference type="Pfam" id="PF16744">
    <property type="entry name" value="zf-RING_15"/>
    <property type="match status" value="1"/>
</dbReference>
<dbReference type="PANTHER" id="PTHR10827">
    <property type="entry name" value="RETICULOCALBIN"/>
    <property type="match status" value="1"/>
</dbReference>
<proteinExistence type="predicted"/>
<gene>
    <name evidence="10" type="primary">LOC106150418</name>
</gene>
<dbReference type="PROSITE" id="PS50222">
    <property type="entry name" value="EF_HAND_2"/>
    <property type="match status" value="1"/>
</dbReference>
<keyword evidence="1" id="KW-0479">Metal-binding</keyword>
<dbReference type="GeneID" id="106150418"/>
<name>A0A1S3GXS0_LINAN</name>
<dbReference type="InterPro" id="IPR001965">
    <property type="entry name" value="Znf_PHD"/>
</dbReference>
<dbReference type="InterPro" id="IPR031946">
    <property type="entry name" value="KIAA1045_Zf_RING"/>
</dbReference>
<dbReference type="Pfam" id="PF13202">
    <property type="entry name" value="EF-hand_5"/>
    <property type="match status" value="1"/>
</dbReference>
<evidence type="ECO:0000313" key="9">
    <source>
        <dbReference type="Proteomes" id="UP000085678"/>
    </source>
</evidence>
<keyword evidence="9" id="KW-1185">Reference proteome</keyword>
<evidence type="ECO:0000256" key="1">
    <source>
        <dbReference type="ARBA" id="ARBA00022723"/>
    </source>
</evidence>
<dbReference type="GO" id="GO:0005509">
    <property type="term" value="F:calcium ion binding"/>
    <property type="evidence" value="ECO:0007669"/>
    <property type="project" value="InterPro"/>
</dbReference>
<protein>
    <submittedName>
        <fullName evidence="10">PHD finger protein 24 isoform X1</fullName>
    </submittedName>
</protein>
<accession>A0A1S3GXS0</accession>
<dbReference type="InterPro" id="IPR011011">
    <property type="entry name" value="Znf_FYVE_PHD"/>
</dbReference>
<keyword evidence="2" id="KW-0677">Repeat</keyword>
<dbReference type="InterPro" id="IPR002048">
    <property type="entry name" value="EF_hand_dom"/>
</dbReference>
<evidence type="ECO:0000256" key="4">
    <source>
        <dbReference type="ARBA" id="ARBA00022833"/>
    </source>
</evidence>
<feature type="domain" description="PHD-type" evidence="7">
    <location>
        <begin position="160"/>
        <end position="222"/>
    </location>
</feature>
<dbReference type="PANTHER" id="PTHR10827:SF98">
    <property type="entry name" value="45 KDA CALCIUM-BINDING PROTEIN"/>
    <property type="match status" value="1"/>
</dbReference>
<dbReference type="Gene3D" id="1.10.238.10">
    <property type="entry name" value="EF-hand"/>
    <property type="match status" value="2"/>
</dbReference>
<dbReference type="InterPro" id="IPR019787">
    <property type="entry name" value="Znf_PHD-finger"/>
</dbReference>
<evidence type="ECO:0000256" key="2">
    <source>
        <dbReference type="ARBA" id="ARBA00022737"/>
    </source>
</evidence>
<sequence length="429" mass="48840">MGSGASKKTKSSKFKQNALLVSGLAAASTRSLHEAVTDITQVSQGSDSDHEQAHTKDVGVVDTPLYSTASTDMDINRQFSEESHRVSLTYTDTSSAWEQLRQGTCADIDTLPQTKFTVKKSYTPLKRQRTVDEDDNEAYDIPYDKFLGSKPLGDVKEEQTITCSLCRSDNIDNALYKCRICARHFHERCLQKIGFCQDEESLRQLHKAKTKVGWSCHECDNLNNILTEEEQVELIENFEKCDVNMDATISVEEYLDYKQKEYLALFHTPMPKEEEDLEKTKFRHMDTDGTGTIDWWEFLNYETIRLLERTRTKNALLRLLTPSEIDTAREAFSQFDLDGDGLITEVEAKKAFSRWYNHVTPNANGLPNKAFLIKNRTKHIMDADADNSGNVSWTEFLKQRAIVMLAARPNKAVKHLGNSAVMDTEDDMD</sequence>
<dbReference type="InterPro" id="IPR013083">
    <property type="entry name" value="Znf_RING/FYVE/PHD"/>
</dbReference>
<dbReference type="OrthoDB" id="9978298at2759"/>
<dbReference type="KEGG" id="lak:106150418"/>
<dbReference type="InterPro" id="IPR018247">
    <property type="entry name" value="EF_Hand_1_Ca_BS"/>
</dbReference>
<evidence type="ECO:0000256" key="5">
    <source>
        <dbReference type="ARBA" id="ARBA00022837"/>
    </source>
</evidence>
<dbReference type="InterPro" id="IPR011992">
    <property type="entry name" value="EF-hand-dom_pair"/>
</dbReference>
<dbReference type="Proteomes" id="UP000085678">
    <property type="component" value="Unplaced"/>
</dbReference>
<dbReference type="OMA" id="MFELMEI"/>